<proteinExistence type="predicted"/>
<keyword evidence="2" id="KW-1185">Reference proteome</keyword>
<gene>
    <name evidence="1" type="ORF">ACOLOM_LOCUS10334</name>
</gene>
<protein>
    <submittedName>
        <fullName evidence="1">4281_t:CDS:1</fullName>
    </submittedName>
</protein>
<comment type="caution">
    <text evidence="1">The sequence shown here is derived from an EMBL/GenBank/DDBJ whole genome shotgun (WGS) entry which is preliminary data.</text>
</comment>
<evidence type="ECO:0000313" key="2">
    <source>
        <dbReference type="Proteomes" id="UP000789525"/>
    </source>
</evidence>
<sequence>SDGRRVSTRRLYHVSGKKLKGSNKLCPLKQMGQKVNVHLLIKNRAPRKGKRAESSYQGKYDRKGIRRDCGRMTILKETESSVNRPEEPEVIVRSRTGRLALAAWLHSLYNVARAGSSVVVVVSVEGVGSPNPGFGTGTAMATIAVATRTVIKRIGFISRREVLGLICLTGLEYLQIEKQREASQKPKGSETKLRCRPILVVLAIWLGTYLTLNYVIHLSGTYAIESRCTLMLMEKGRQCIKRADATIQTIRLGGEGQEKSTLSTSISKNDKNGI</sequence>
<dbReference type="EMBL" id="CAJVPT010032904">
    <property type="protein sequence ID" value="CAG8703005.1"/>
    <property type="molecule type" value="Genomic_DNA"/>
</dbReference>
<feature type="non-terminal residue" evidence="1">
    <location>
        <position position="1"/>
    </location>
</feature>
<dbReference type="Proteomes" id="UP000789525">
    <property type="component" value="Unassembled WGS sequence"/>
</dbReference>
<name>A0ACA9PHP7_9GLOM</name>
<reference evidence="1" key="1">
    <citation type="submission" date="2021-06" db="EMBL/GenBank/DDBJ databases">
        <authorList>
            <person name="Kallberg Y."/>
            <person name="Tangrot J."/>
            <person name="Rosling A."/>
        </authorList>
    </citation>
    <scope>NUCLEOTIDE SEQUENCE</scope>
    <source>
        <strain evidence="1">CL356</strain>
    </source>
</reference>
<evidence type="ECO:0000313" key="1">
    <source>
        <dbReference type="EMBL" id="CAG8703005.1"/>
    </source>
</evidence>
<organism evidence="1 2">
    <name type="scientific">Acaulospora colombiana</name>
    <dbReference type="NCBI Taxonomy" id="27376"/>
    <lineage>
        <taxon>Eukaryota</taxon>
        <taxon>Fungi</taxon>
        <taxon>Fungi incertae sedis</taxon>
        <taxon>Mucoromycota</taxon>
        <taxon>Glomeromycotina</taxon>
        <taxon>Glomeromycetes</taxon>
        <taxon>Diversisporales</taxon>
        <taxon>Acaulosporaceae</taxon>
        <taxon>Acaulospora</taxon>
    </lineage>
</organism>
<accession>A0ACA9PHP7</accession>